<keyword evidence="1" id="KW-0812">Transmembrane</keyword>
<feature type="transmembrane region" description="Helical" evidence="1">
    <location>
        <begin position="32"/>
        <end position="53"/>
    </location>
</feature>
<dbReference type="AlphaFoldDB" id="A0A9P9DZA9"/>
<evidence type="ECO:0000313" key="2">
    <source>
        <dbReference type="EMBL" id="KAH7127941.1"/>
    </source>
</evidence>
<evidence type="ECO:0000256" key="1">
    <source>
        <dbReference type="SAM" id="Phobius"/>
    </source>
</evidence>
<organism evidence="2 3">
    <name type="scientific">Dactylonectria estremocensis</name>
    <dbReference type="NCBI Taxonomy" id="1079267"/>
    <lineage>
        <taxon>Eukaryota</taxon>
        <taxon>Fungi</taxon>
        <taxon>Dikarya</taxon>
        <taxon>Ascomycota</taxon>
        <taxon>Pezizomycotina</taxon>
        <taxon>Sordariomycetes</taxon>
        <taxon>Hypocreomycetidae</taxon>
        <taxon>Hypocreales</taxon>
        <taxon>Nectriaceae</taxon>
        <taxon>Dactylonectria</taxon>
    </lineage>
</organism>
<keyword evidence="1" id="KW-1133">Transmembrane helix</keyword>
<keyword evidence="3" id="KW-1185">Reference proteome</keyword>
<proteinExistence type="predicted"/>
<sequence>MVVGEENAAVIFYTVYVCISSVLQSVPEESDGITLATWTSSTVFLVSTLSIALPSVG</sequence>
<name>A0A9P9DZA9_9HYPO</name>
<feature type="transmembrane region" description="Helical" evidence="1">
    <location>
        <begin position="7"/>
        <end position="26"/>
    </location>
</feature>
<gene>
    <name evidence="2" type="ORF">B0J13DRAFT_564762</name>
</gene>
<accession>A0A9P9DZA9</accession>
<keyword evidence="1" id="KW-0472">Membrane</keyword>
<protein>
    <submittedName>
        <fullName evidence="2">Uncharacterized protein</fullName>
    </submittedName>
</protein>
<dbReference type="Proteomes" id="UP000717696">
    <property type="component" value="Unassembled WGS sequence"/>
</dbReference>
<dbReference type="EMBL" id="JAGMUU010000022">
    <property type="protein sequence ID" value="KAH7127941.1"/>
    <property type="molecule type" value="Genomic_DNA"/>
</dbReference>
<evidence type="ECO:0000313" key="3">
    <source>
        <dbReference type="Proteomes" id="UP000717696"/>
    </source>
</evidence>
<comment type="caution">
    <text evidence="2">The sequence shown here is derived from an EMBL/GenBank/DDBJ whole genome shotgun (WGS) entry which is preliminary data.</text>
</comment>
<reference evidence="2" key="1">
    <citation type="journal article" date="2021" name="Nat. Commun.">
        <title>Genetic determinants of endophytism in the Arabidopsis root mycobiome.</title>
        <authorList>
            <person name="Mesny F."/>
            <person name="Miyauchi S."/>
            <person name="Thiergart T."/>
            <person name="Pickel B."/>
            <person name="Atanasova L."/>
            <person name="Karlsson M."/>
            <person name="Huettel B."/>
            <person name="Barry K.W."/>
            <person name="Haridas S."/>
            <person name="Chen C."/>
            <person name="Bauer D."/>
            <person name="Andreopoulos W."/>
            <person name="Pangilinan J."/>
            <person name="LaButti K."/>
            <person name="Riley R."/>
            <person name="Lipzen A."/>
            <person name="Clum A."/>
            <person name="Drula E."/>
            <person name="Henrissat B."/>
            <person name="Kohler A."/>
            <person name="Grigoriev I.V."/>
            <person name="Martin F.M."/>
            <person name="Hacquard S."/>
        </authorList>
    </citation>
    <scope>NUCLEOTIDE SEQUENCE</scope>
    <source>
        <strain evidence="2">MPI-CAGE-AT-0021</strain>
    </source>
</reference>